<dbReference type="KEGG" id="cfj:CFIO01_10905"/>
<evidence type="ECO:0000256" key="1">
    <source>
        <dbReference type="SAM" id="MobiDB-lite"/>
    </source>
</evidence>
<reference evidence="3 4" key="1">
    <citation type="submission" date="2014-02" db="EMBL/GenBank/DDBJ databases">
        <title>The genome sequence of Colletotrichum fioriniae PJ7.</title>
        <authorList>
            <person name="Baroncelli R."/>
            <person name="Thon M.R."/>
        </authorList>
    </citation>
    <scope>NUCLEOTIDE SEQUENCE [LARGE SCALE GENOMIC DNA]</scope>
    <source>
        <strain evidence="3 4">PJ7</strain>
    </source>
</reference>
<feature type="region of interest" description="Disordered" evidence="1">
    <location>
        <begin position="157"/>
        <end position="184"/>
    </location>
</feature>
<dbReference type="GO" id="GO:0006397">
    <property type="term" value="P:mRNA processing"/>
    <property type="evidence" value="ECO:0007669"/>
    <property type="project" value="InterPro"/>
</dbReference>
<proteinExistence type="predicted"/>
<dbReference type="Pfam" id="PF26093">
    <property type="entry name" value="HTH_TGH"/>
    <property type="match status" value="1"/>
</dbReference>
<feature type="region of interest" description="Disordered" evidence="1">
    <location>
        <begin position="447"/>
        <end position="468"/>
    </location>
</feature>
<dbReference type="GO" id="GO:0005634">
    <property type="term" value="C:nucleus"/>
    <property type="evidence" value="ECO:0007669"/>
    <property type="project" value="TreeGrafter"/>
</dbReference>
<dbReference type="Pfam" id="PF01585">
    <property type="entry name" value="G-patch"/>
    <property type="match status" value="1"/>
</dbReference>
<dbReference type="Pfam" id="PF07713">
    <property type="entry name" value="DUF1604"/>
    <property type="match status" value="1"/>
</dbReference>
<feature type="region of interest" description="Disordered" evidence="1">
    <location>
        <begin position="700"/>
        <end position="793"/>
    </location>
</feature>
<comment type="caution">
    <text evidence="3">The sequence shown here is derived from an EMBL/GenBank/DDBJ whole genome shotgun (WGS) entry which is preliminary data.</text>
</comment>
<dbReference type="OrthoDB" id="9451547at2759"/>
<keyword evidence="4" id="KW-1185">Reference proteome</keyword>
<dbReference type="Proteomes" id="UP000020467">
    <property type="component" value="Unassembled WGS sequence"/>
</dbReference>
<sequence>MDKLTRTLSPDTIRNSSALAELNALRYLQMNPKACNIVDVKVLHPLVFYPTADLTYLRAGARSIRPSEFVRRRYYMSRSKRSHATYEADLHDEAAVHVAFGTPLPPLDPEVRDDGTYIPVHKQEVRDEHGRRRLHGAFTGGWSAGYFNTVGSKEGWTPSTFVSSRTNRRKNEPRTSQQRPEDYMDEEDLADAAATQNIQTTDPFSALGASSHIMHHAGDFTGLAKASGDTMGLKLLRKMGWKDGQGIGPKVRRSARLDVMTSTQNAATGSIHLFAPDDVNMIELDHKRNRQGLGFTGEQKLSQLSGPGIIRTNRDQFDMENGANNEKEFSDSLQSALGISRNIGKQGQAAPRGGLGVGILNDTGSDDEDPYDIGPRISYNRVLGGDKGRKKKKQPASLSANPTVRSKPVFIAKSSSAKAYGQTRCLDGKLPLKGFAFGQSTETRLTGQPAVSYHPPTVPNHWRSTKRPVGGNATAAYVSTADAAKTAQHDPRSRALLLGESTLPGKSIFDYMSSAARERVAAATGRTNLPPAKGEIPAEHARTAEQKLQDRLGSIPVLTKETAIAAMSRGSGTGGPYANNEAKQTRYRLYLQDAAGFGGSAPLKPSGMTEDDYVKEIEEFYGCARLFKPMTGFMATRFTTASTGSKECADVGSPRNAQQVQGLVGQADPIETAAKMGMYGRMTRLTADFFPTRLLCKRFNVRPPPHSRDSDAATPPQPHKTSCGVPASEVTPHEPLSRGINSDVDEMLGSDVAKQLSKPTADISKLESEAGEVSRPSNDVFKSIFGDSSDEAE</sequence>
<dbReference type="InterPro" id="IPR011666">
    <property type="entry name" value="DUF1604"/>
</dbReference>
<dbReference type="EMBL" id="JARH01000509">
    <property type="protein sequence ID" value="EXF79733.1"/>
    <property type="molecule type" value="Genomic_DNA"/>
</dbReference>
<feature type="domain" description="G-patch" evidence="2">
    <location>
        <begin position="228"/>
        <end position="298"/>
    </location>
</feature>
<dbReference type="eggNOG" id="KOG2138">
    <property type="taxonomic scope" value="Eukaryota"/>
</dbReference>
<dbReference type="STRING" id="1445577.A0A010S554"/>
<evidence type="ECO:0000313" key="4">
    <source>
        <dbReference type="Proteomes" id="UP000020467"/>
    </source>
</evidence>
<name>A0A010S554_9PEZI</name>
<dbReference type="GO" id="GO:0003723">
    <property type="term" value="F:RNA binding"/>
    <property type="evidence" value="ECO:0007669"/>
    <property type="project" value="TreeGrafter"/>
</dbReference>
<dbReference type="PANTHER" id="PTHR13384">
    <property type="entry name" value="G PATCH DOMAIN-CONTAINING PROTEIN 1"/>
    <property type="match status" value="1"/>
</dbReference>
<dbReference type="PROSITE" id="PS50174">
    <property type="entry name" value="G_PATCH"/>
    <property type="match status" value="1"/>
</dbReference>
<evidence type="ECO:0000313" key="3">
    <source>
        <dbReference type="EMBL" id="EXF79733.1"/>
    </source>
</evidence>
<dbReference type="HOGENOM" id="CLU_008613_3_0_1"/>
<gene>
    <name evidence="3" type="ORF">CFIO01_10905</name>
</gene>
<dbReference type="PANTHER" id="PTHR13384:SF19">
    <property type="entry name" value="G PATCH DOMAIN-CONTAINING PROTEIN 1"/>
    <property type="match status" value="1"/>
</dbReference>
<feature type="region of interest" description="Disordered" evidence="1">
    <location>
        <begin position="344"/>
        <end position="402"/>
    </location>
</feature>
<organism evidence="3 4">
    <name type="scientific">Colletotrichum fioriniae PJ7</name>
    <dbReference type="NCBI Taxonomy" id="1445577"/>
    <lineage>
        <taxon>Eukaryota</taxon>
        <taxon>Fungi</taxon>
        <taxon>Dikarya</taxon>
        <taxon>Ascomycota</taxon>
        <taxon>Pezizomycotina</taxon>
        <taxon>Sordariomycetes</taxon>
        <taxon>Hypocreomycetidae</taxon>
        <taxon>Glomerellales</taxon>
        <taxon>Glomerellaceae</taxon>
        <taxon>Colletotrichum</taxon>
        <taxon>Colletotrichum acutatum species complex</taxon>
    </lineage>
</organism>
<dbReference type="InterPro" id="IPR000467">
    <property type="entry name" value="G_patch_dom"/>
</dbReference>
<protein>
    <recommendedName>
        <fullName evidence="2">G-patch domain-containing protein</fullName>
    </recommendedName>
</protein>
<accession>A0A010S554</accession>
<evidence type="ECO:0000259" key="2">
    <source>
        <dbReference type="PROSITE" id="PS50174"/>
    </source>
</evidence>
<dbReference type="AlphaFoldDB" id="A0A010S554"/>